<proteinExistence type="predicted"/>
<gene>
    <name evidence="2" type="ORF">COLO4_15814</name>
</gene>
<feature type="compositionally biased region" description="Basic residues" evidence="1">
    <location>
        <begin position="31"/>
        <end position="40"/>
    </location>
</feature>
<evidence type="ECO:0000313" key="3">
    <source>
        <dbReference type="Proteomes" id="UP000187203"/>
    </source>
</evidence>
<feature type="region of interest" description="Disordered" evidence="1">
    <location>
        <begin position="1"/>
        <end position="40"/>
    </location>
</feature>
<sequence length="40" mass="4653">MAMHCSDKPSEKEEEIMDCNEPPDINGMTTQRRRSTVKEQ</sequence>
<name>A0A1R3JL51_9ROSI</name>
<dbReference type="EMBL" id="AWUE01015824">
    <property type="protein sequence ID" value="OMO95533.1"/>
    <property type="molecule type" value="Genomic_DNA"/>
</dbReference>
<evidence type="ECO:0000313" key="2">
    <source>
        <dbReference type="EMBL" id="OMO95533.1"/>
    </source>
</evidence>
<accession>A0A1R3JL51</accession>
<protein>
    <submittedName>
        <fullName evidence="2">Uncharacterized protein</fullName>
    </submittedName>
</protein>
<evidence type="ECO:0000256" key="1">
    <source>
        <dbReference type="SAM" id="MobiDB-lite"/>
    </source>
</evidence>
<dbReference type="AlphaFoldDB" id="A0A1R3JL51"/>
<organism evidence="2 3">
    <name type="scientific">Corchorus olitorius</name>
    <dbReference type="NCBI Taxonomy" id="93759"/>
    <lineage>
        <taxon>Eukaryota</taxon>
        <taxon>Viridiplantae</taxon>
        <taxon>Streptophyta</taxon>
        <taxon>Embryophyta</taxon>
        <taxon>Tracheophyta</taxon>
        <taxon>Spermatophyta</taxon>
        <taxon>Magnoliopsida</taxon>
        <taxon>eudicotyledons</taxon>
        <taxon>Gunneridae</taxon>
        <taxon>Pentapetalae</taxon>
        <taxon>rosids</taxon>
        <taxon>malvids</taxon>
        <taxon>Malvales</taxon>
        <taxon>Malvaceae</taxon>
        <taxon>Grewioideae</taxon>
        <taxon>Apeibeae</taxon>
        <taxon>Corchorus</taxon>
    </lineage>
</organism>
<reference evidence="3" key="1">
    <citation type="submission" date="2013-09" db="EMBL/GenBank/DDBJ databases">
        <title>Corchorus olitorius genome sequencing.</title>
        <authorList>
            <person name="Alam M."/>
            <person name="Haque M.S."/>
            <person name="Islam M.S."/>
            <person name="Emdad E.M."/>
            <person name="Islam M.M."/>
            <person name="Ahmed B."/>
            <person name="Halim A."/>
            <person name="Hossen Q.M.M."/>
            <person name="Hossain M.Z."/>
            <person name="Ahmed R."/>
            <person name="Khan M.M."/>
            <person name="Islam R."/>
            <person name="Rashid M.M."/>
            <person name="Khan S.A."/>
            <person name="Rahman M.S."/>
            <person name="Alam M."/>
            <person name="Yahiya A.S."/>
            <person name="Khan M.S."/>
            <person name="Azam M.S."/>
            <person name="Haque T."/>
            <person name="Lashkar M.Z.H."/>
            <person name="Akhand A.I."/>
            <person name="Morshed G."/>
            <person name="Roy S."/>
            <person name="Uddin K.S."/>
            <person name="Rabeya T."/>
            <person name="Hossain A.S."/>
            <person name="Chowdhury A."/>
            <person name="Snigdha A.R."/>
            <person name="Mortoza M.S."/>
            <person name="Matin S.A."/>
            <person name="Hoque S.M.E."/>
            <person name="Islam M.K."/>
            <person name="Roy D.K."/>
            <person name="Haider R."/>
            <person name="Moosa M.M."/>
            <person name="Elias S.M."/>
            <person name="Hasan A.M."/>
            <person name="Jahan S."/>
            <person name="Shafiuddin M."/>
            <person name="Mahmood N."/>
            <person name="Shommy N.S."/>
        </authorList>
    </citation>
    <scope>NUCLEOTIDE SEQUENCE [LARGE SCALE GENOMIC DNA]</scope>
    <source>
        <strain evidence="3">cv. O-4</strain>
    </source>
</reference>
<dbReference type="Proteomes" id="UP000187203">
    <property type="component" value="Unassembled WGS sequence"/>
</dbReference>
<keyword evidence="3" id="KW-1185">Reference proteome</keyword>
<comment type="caution">
    <text evidence="2">The sequence shown here is derived from an EMBL/GenBank/DDBJ whole genome shotgun (WGS) entry which is preliminary data.</text>
</comment>
<feature type="compositionally biased region" description="Basic and acidic residues" evidence="1">
    <location>
        <begin position="1"/>
        <end position="11"/>
    </location>
</feature>